<feature type="domain" description="AMP-dependent synthetase/ligase" evidence="2">
    <location>
        <begin position="118"/>
        <end position="378"/>
    </location>
</feature>
<protein>
    <submittedName>
        <fullName evidence="4">Acetyl-CoA synthetase-like protein</fullName>
    </submittedName>
</protein>
<feature type="domain" description="Acetyl-coenzyme A synthetase N-terminal" evidence="3">
    <location>
        <begin position="41"/>
        <end position="97"/>
    </location>
</feature>
<reference evidence="4 5" key="1">
    <citation type="submission" date="2018-02" db="EMBL/GenBank/DDBJ databases">
        <title>The genomes of Aspergillus section Nigri reveals drivers in fungal speciation.</title>
        <authorList>
            <consortium name="DOE Joint Genome Institute"/>
            <person name="Vesth T.C."/>
            <person name="Nybo J."/>
            <person name="Theobald S."/>
            <person name="Brandl J."/>
            <person name="Frisvad J.C."/>
            <person name="Nielsen K.F."/>
            <person name="Lyhne E.K."/>
            <person name="Kogle M.E."/>
            <person name="Kuo A."/>
            <person name="Riley R."/>
            <person name="Clum A."/>
            <person name="Nolan M."/>
            <person name="Lipzen A."/>
            <person name="Salamov A."/>
            <person name="Henrissat B."/>
            <person name="Wiebenga A."/>
            <person name="De vries R.P."/>
            <person name="Grigoriev I.V."/>
            <person name="Mortensen U.H."/>
            <person name="Andersen M.R."/>
            <person name="Baker S.E."/>
        </authorList>
    </citation>
    <scope>NUCLEOTIDE SEQUENCE [LARGE SCALE GENOMIC DNA]</scope>
    <source>
        <strain evidence="4 5">CBS 707.79</strain>
    </source>
</reference>
<dbReference type="Gene3D" id="3.40.50.12780">
    <property type="entry name" value="N-terminal domain of ligase-like"/>
    <property type="match status" value="1"/>
</dbReference>
<dbReference type="PANTHER" id="PTHR42921">
    <property type="entry name" value="ACETOACETYL-COA SYNTHETASE"/>
    <property type="match status" value="1"/>
</dbReference>
<evidence type="ECO:0000313" key="4">
    <source>
        <dbReference type="EMBL" id="PYH87664.1"/>
    </source>
</evidence>
<comment type="similarity">
    <text evidence="1">Belongs to the ATP-dependent AMP-binding enzyme family.</text>
</comment>
<accession>A0A319CR03</accession>
<dbReference type="InterPro" id="IPR042099">
    <property type="entry name" value="ANL_N_sf"/>
</dbReference>
<dbReference type="VEuPathDB" id="FungiDB:BO71DRAFT_169186"/>
<dbReference type="InterPro" id="IPR032387">
    <property type="entry name" value="ACAS_N"/>
</dbReference>
<name>A0A319CR03_9EURO</name>
<proteinExistence type="inferred from homology"/>
<dbReference type="PROSITE" id="PS00455">
    <property type="entry name" value="AMP_BINDING"/>
    <property type="match status" value="1"/>
</dbReference>
<keyword evidence="5" id="KW-1185">Reference proteome</keyword>
<dbReference type="GO" id="GO:0030729">
    <property type="term" value="F:acetoacetate-CoA ligase activity"/>
    <property type="evidence" value="ECO:0007669"/>
    <property type="project" value="TreeGrafter"/>
</dbReference>
<evidence type="ECO:0000259" key="2">
    <source>
        <dbReference type="Pfam" id="PF00501"/>
    </source>
</evidence>
<dbReference type="Pfam" id="PF00501">
    <property type="entry name" value="AMP-binding"/>
    <property type="match status" value="1"/>
</dbReference>
<dbReference type="STRING" id="1448320.A0A319CR03"/>
<evidence type="ECO:0000313" key="5">
    <source>
        <dbReference type="Proteomes" id="UP000247810"/>
    </source>
</evidence>
<dbReference type="Proteomes" id="UP000247810">
    <property type="component" value="Unassembled WGS sequence"/>
</dbReference>
<dbReference type="SUPFAM" id="SSF56801">
    <property type="entry name" value="Acetyl-CoA synthetase-like"/>
    <property type="match status" value="1"/>
</dbReference>
<dbReference type="InterPro" id="IPR020845">
    <property type="entry name" value="AMP-binding_CS"/>
</dbReference>
<dbReference type="PANTHER" id="PTHR42921:SF4">
    <property type="entry name" value="ACETOACETYL-COA SYNTHASE (AFU_ORTHOLOGUE AFUA_8G04770)"/>
    <property type="match status" value="1"/>
</dbReference>
<dbReference type="InterPro" id="IPR000873">
    <property type="entry name" value="AMP-dep_synth/lig_dom"/>
</dbReference>
<dbReference type="Pfam" id="PF16177">
    <property type="entry name" value="ACAS_N"/>
    <property type="match status" value="1"/>
</dbReference>
<evidence type="ECO:0000259" key="3">
    <source>
        <dbReference type="Pfam" id="PF16177"/>
    </source>
</evidence>
<sequence length="378" mass="42065">MASPPATPRKLWDHPNPNATQMAQFKRSLESTNGVTLPDFHSLYQWSIANRAAFWDFCWKYFPIVHEGTYSHVVDESARIDSNPDWFPGVRLNFAENLLFSRGAGSTTTTVGKEDTKVAVTEVREGAAEPSVDVTWKELRQRTGRFIQAFKAAGVQRGDRVAAVAGNGIDTLLVFLATTALGAIFTSTSTDTGIKGILDRLKQTKPAWVFMDDFTVYNGKTVDLRPKFTNVFEGLSRFQEFKGIVSLPRFRDRPADVSHLPRTQSLADFLAKASSEKLEFVRIGFRDPFLIVYSSGTTGEPKCIVHSVGGVTLNMFKEGLLHRDMDADSVVMQYTTTGWIMYLTSISVLFIGAKTILYDGSPFLPDTTILIKLLEKHG</sequence>
<organism evidence="4 5">
    <name type="scientific">Aspergillus ellipticus CBS 707.79</name>
    <dbReference type="NCBI Taxonomy" id="1448320"/>
    <lineage>
        <taxon>Eukaryota</taxon>
        <taxon>Fungi</taxon>
        <taxon>Dikarya</taxon>
        <taxon>Ascomycota</taxon>
        <taxon>Pezizomycotina</taxon>
        <taxon>Eurotiomycetes</taxon>
        <taxon>Eurotiomycetidae</taxon>
        <taxon>Eurotiales</taxon>
        <taxon>Aspergillaceae</taxon>
        <taxon>Aspergillus</taxon>
        <taxon>Aspergillus subgen. Circumdati</taxon>
    </lineage>
</organism>
<gene>
    <name evidence="4" type="ORF">BO71DRAFT_169186</name>
</gene>
<evidence type="ECO:0000256" key="1">
    <source>
        <dbReference type="ARBA" id="ARBA00006432"/>
    </source>
</evidence>
<dbReference type="EMBL" id="KZ826194">
    <property type="protein sequence ID" value="PYH87664.1"/>
    <property type="molecule type" value="Genomic_DNA"/>
</dbReference>
<dbReference type="OrthoDB" id="10253869at2759"/>
<dbReference type="AlphaFoldDB" id="A0A319CR03"/>
<feature type="non-terminal residue" evidence="4">
    <location>
        <position position="378"/>
    </location>
</feature>